<evidence type="ECO:0000256" key="2">
    <source>
        <dbReference type="ARBA" id="ARBA00008779"/>
    </source>
</evidence>
<dbReference type="HOGENOM" id="CLU_052891_0_0_1"/>
<comment type="cofactor">
    <cofactor evidence="1">
        <name>Ca(2+)</name>
        <dbReference type="ChEBI" id="CHEBI:29108"/>
    </cofactor>
</comment>
<dbReference type="OrthoDB" id="103349at2759"/>
<dbReference type="GO" id="GO:0008484">
    <property type="term" value="F:sulfuric ester hydrolase activity"/>
    <property type="evidence" value="ECO:0000318"/>
    <property type="project" value="GO_Central"/>
</dbReference>
<dbReference type="AlphaFoldDB" id="B7QGA9"/>
<evidence type="ECO:0000313" key="9">
    <source>
        <dbReference type="Proteomes" id="UP000001555"/>
    </source>
</evidence>
<dbReference type="SUPFAM" id="SSF53649">
    <property type="entry name" value="Alkaline phosphatase-like"/>
    <property type="match status" value="1"/>
</dbReference>
<evidence type="ECO:0000256" key="1">
    <source>
        <dbReference type="ARBA" id="ARBA00001913"/>
    </source>
</evidence>
<dbReference type="EMBL" id="ABJB010229162">
    <property type="status" value="NOT_ANNOTATED_CDS"/>
    <property type="molecule type" value="Genomic_DNA"/>
</dbReference>
<dbReference type="GO" id="GO:0046872">
    <property type="term" value="F:metal ion binding"/>
    <property type="evidence" value="ECO:0007669"/>
    <property type="project" value="UniProtKB-KW"/>
</dbReference>
<dbReference type="STRING" id="6945.B7QGA9"/>
<accession>B7QGA9</accession>
<evidence type="ECO:0000256" key="5">
    <source>
        <dbReference type="ARBA" id="ARBA00023180"/>
    </source>
</evidence>
<dbReference type="EC" id="3.1.6.12" evidence="7"/>
<dbReference type="EMBL" id="ABJB011096418">
    <property type="status" value="NOT_ANNOTATED_CDS"/>
    <property type="molecule type" value="Genomic_DNA"/>
</dbReference>
<dbReference type="InterPro" id="IPR017850">
    <property type="entry name" value="Alkaline_phosphatase_core_sf"/>
</dbReference>
<dbReference type="Gene3D" id="3.30.1120.10">
    <property type="match status" value="1"/>
</dbReference>
<evidence type="ECO:0000313" key="8">
    <source>
        <dbReference type="EnsemblMetazoa" id="ISCW012148-PA"/>
    </source>
</evidence>
<dbReference type="GO" id="GO:0003943">
    <property type="term" value="F:N-acetylgalactosamine-4-sulfatase activity"/>
    <property type="evidence" value="ECO:0007669"/>
    <property type="project" value="UniProtKB-EC"/>
</dbReference>
<dbReference type="InterPro" id="IPR047115">
    <property type="entry name" value="ARSB"/>
</dbReference>
<keyword evidence="3" id="KW-0479">Metal-binding</keyword>
<dbReference type="Gene3D" id="3.40.720.10">
    <property type="entry name" value="Alkaline Phosphatase, subunit A"/>
    <property type="match status" value="1"/>
</dbReference>
<comment type="similarity">
    <text evidence="2">Belongs to the sulfatase family.</text>
</comment>
<dbReference type="Proteomes" id="UP000001555">
    <property type="component" value="Unassembled WGS sequence"/>
</dbReference>
<feature type="non-terminal residue" evidence="7">
    <location>
        <position position="1"/>
    </location>
</feature>
<evidence type="ECO:0000259" key="6">
    <source>
        <dbReference type="Pfam" id="PF00884"/>
    </source>
</evidence>
<dbReference type="Pfam" id="PF00884">
    <property type="entry name" value="Sulfatase"/>
    <property type="match status" value="1"/>
</dbReference>
<protein>
    <submittedName>
        <fullName evidence="7 8">Arylsulfatase B, putative</fullName>
        <ecNumber evidence="7">3.1.6.12</ecNumber>
    </submittedName>
</protein>
<keyword evidence="9" id="KW-1185">Reference proteome</keyword>
<dbReference type="EMBL" id="ABJB010474013">
    <property type="status" value="NOT_ANNOTATED_CDS"/>
    <property type="molecule type" value="Genomic_DNA"/>
</dbReference>
<dbReference type="EMBL" id="DS930130">
    <property type="protein sequence ID" value="EEC17881.1"/>
    <property type="molecule type" value="Genomic_DNA"/>
</dbReference>
<reference evidence="8" key="2">
    <citation type="submission" date="2020-05" db="UniProtKB">
        <authorList>
            <consortium name="EnsemblMetazoa"/>
        </authorList>
    </citation>
    <scope>IDENTIFICATION</scope>
    <source>
        <strain evidence="8">wikel</strain>
    </source>
</reference>
<dbReference type="EnsemblMetazoa" id="ISCW012148-RA">
    <property type="protein sequence ID" value="ISCW012148-PA"/>
    <property type="gene ID" value="ISCW012148"/>
</dbReference>
<dbReference type="VEuPathDB" id="VectorBase:ISCI012148"/>
<name>B7QGA9_IXOSC</name>
<dbReference type="PANTHER" id="PTHR10342:SF273">
    <property type="entry name" value="RE14504P"/>
    <property type="match status" value="1"/>
</dbReference>
<dbReference type="InterPro" id="IPR000917">
    <property type="entry name" value="Sulfatase_N"/>
</dbReference>
<keyword evidence="5" id="KW-0325">Glycoprotein</keyword>
<dbReference type="PANTHER" id="PTHR10342">
    <property type="entry name" value="ARYLSULFATASE"/>
    <property type="match status" value="1"/>
</dbReference>
<reference evidence="7 9" key="1">
    <citation type="submission" date="2008-03" db="EMBL/GenBank/DDBJ databases">
        <title>Annotation of Ixodes scapularis.</title>
        <authorList>
            <consortium name="Ixodes scapularis Genome Project Consortium"/>
            <person name="Caler E."/>
            <person name="Hannick L.I."/>
            <person name="Bidwell S."/>
            <person name="Joardar V."/>
            <person name="Thiagarajan M."/>
            <person name="Amedeo P."/>
            <person name="Galinsky K.J."/>
            <person name="Schobel S."/>
            <person name="Inman J."/>
            <person name="Hostetler J."/>
            <person name="Miller J."/>
            <person name="Hammond M."/>
            <person name="Megy K."/>
            <person name="Lawson D."/>
            <person name="Kodira C."/>
            <person name="Sutton G."/>
            <person name="Meyer J."/>
            <person name="Hill C.A."/>
            <person name="Birren B."/>
            <person name="Nene V."/>
            <person name="Collins F."/>
            <person name="Alarcon-Chaidez F."/>
            <person name="Wikel S."/>
            <person name="Strausberg R."/>
        </authorList>
    </citation>
    <scope>NUCLEOTIDE SEQUENCE [LARGE SCALE GENOMIC DNA]</scope>
    <source>
        <strain evidence="9">Wikel</strain>
        <strain evidence="7">Wikel colony</strain>
    </source>
</reference>
<evidence type="ECO:0000256" key="4">
    <source>
        <dbReference type="ARBA" id="ARBA00022837"/>
    </source>
</evidence>
<keyword evidence="4" id="KW-0106">Calcium</keyword>
<keyword evidence="7" id="KW-0378">Hydrolase</keyword>
<gene>
    <name evidence="7" type="ORF">IscW_ISCW012148</name>
</gene>
<dbReference type="VEuPathDB" id="VectorBase:ISCW012148"/>
<sequence>AVYEMDQSIGLVIEALHKRNMLGNSIVIFSTDNGGLPTGLGSNYGFNWPLRGFKATLWEGGVRGAAFIWSPLLRRSGRISSQMMHITDWLPTLYSAAGGDVSRLGVIDGIDMWEALCEDLPSPRHEILLNIDSAANSSALIVGNRKVFLTSSFPDELRYHRSEVPGGTRPVEGLDEMMLKSRTGTVLRDFYKVEKLSIRPNWRKEVVVNCSQYNPGSNFVANSSPYYFDIQRDPCELENLAAVNATEVDELMEKLAAYAATMIPPANKPMDPRGLPKYNHGLWAPWE</sequence>
<dbReference type="PaxDb" id="6945-B7QGA9"/>
<proteinExistence type="inferred from homology"/>
<feature type="domain" description="Sulfatase N-terminal" evidence="6">
    <location>
        <begin position="1"/>
        <end position="98"/>
    </location>
</feature>
<evidence type="ECO:0000256" key="3">
    <source>
        <dbReference type="ARBA" id="ARBA00022723"/>
    </source>
</evidence>
<organism>
    <name type="scientific">Ixodes scapularis</name>
    <name type="common">Black-legged tick</name>
    <name type="synonym">Deer tick</name>
    <dbReference type="NCBI Taxonomy" id="6945"/>
    <lineage>
        <taxon>Eukaryota</taxon>
        <taxon>Metazoa</taxon>
        <taxon>Ecdysozoa</taxon>
        <taxon>Arthropoda</taxon>
        <taxon>Chelicerata</taxon>
        <taxon>Arachnida</taxon>
        <taxon>Acari</taxon>
        <taxon>Parasitiformes</taxon>
        <taxon>Ixodida</taxon>
        <taxon>Ixodoidea</taxon>
        <taxon>Ixodidae</taxon>
        <taxon>Ixodinae</taxon>
        <taxon>Ixodes</taxon>
    </lineage>
</organism>
<dbReference type="VEuPathDB" id="VectorBase:ISCP_037822"/>
<evidence type="ECO:0000313" key="7">
    <source>
        <dbReference type="EMBL" id="EEC17881.1"/>
    </source>
</evidence>